<evidence type="ECO:0000256" key="12">
    <source>
        <dbReference type="RuleBase" id="RU363002"/>
    </source>
</evidence>
<dbReference type="EC" id="2.7.1.180" evidence="1 10"/>
<dbReference type="EMBL" id="FOTJ01000007">
    <property type="protein sequence ID" value="SFL36790.1"/>
    <property type="molecule type" value="Genomic_DNA"/>
</dbReference>
<dbReference type="PANTHER" id="PTHR30040">
    <property type="entry name" value="THIAMINE BIOSYNTHESIS LIPOPROTEIN APBE"/>
    <property type="match status" value="1"/>
</dbReference>
<keyword evidence="5 10" id="KW-0479">Metal-binding</keyword>
<dbReference type="OrthoDB" id="9778595at2"/>
<evidence type="ECO:0000256" key="10">
    <source>
        <dbReference type="PIRNR" id="PIRNR006268"/>
    </source>
</evidence>
<organism evidence="13 14">
    <name type="scientific">Lactococcus garvieae</name>
    <dbReference type="NCBI Taxonomy" id="1363"/>
    <lineage>
        <taxon>Bacteria</taxon>
        <taxon>Bacillati</taxon>
        <taxon>Bacillota</taxon>
        <taxon>Bacilli</taxon>
        <taxon>Lactobacillales</taxon>
        <taxon>Streptococcaceae</taxon>
        <taxon>Lactococcus</taxon>
    </lineage>
</organism>
<comment type="subcellular location">
    <subcellularLocation>
        <location evidence="12">Cell inner membrane</location>
        <topology evidence="12">Lipid-anchor</topology>
        <orientation evidence="12">Periplasmic side</orientation>
    </subcellularLocation>
</comment>
<comment type="similarity">
    <text evidence="10 12">Belongs to the ApbE family.</text>
</comment>
<keyword evidence="12 13" id="KW-0449">Lipoprotein</keyword>
<dbReference type="InterPro" id="IPR024932">
    <property type="entry name" value="ApbE"/>
</dbReference>
<comment type="cofactor">
    <cofactor evidence="11">
        <name>Mg(2+)</name>
        <dbReference type="ChEBI" id="CHEBI:18420"/>
    </cofactor>
    <cofactor evidence="11">
        <name>Mn(2+)</name>
        <dbReference type="ChEBI" id="CHEBI:29035"/>
    </cofactor>
    <text evidence="11">Magnesium. Can also use manganese.</text>
</comment>
<feature type="binding site" evidence="11">
    <location>
        <position position="299"/>
    </location>
    <ligand>
        <name>Mg(2+)</name>
        <dbReference type="ChEBI" id="CHEBI:18420"/>
    </ligand>
</feature>
<accession>A0A1I4H4V1</accession>
<feature type="binding site" evidence="11">
    <location>
        <position position="176"/>
    </location>
    <ligand>
        <name>Mg(2+)</name>
        <dbReference type="ChEBI" id="CHEBI:18420"/>
    </ligand>
</feature>
<dbReference type="PIRSF" id="PIRSF006268">
    <property type="entry name" value="ApbE"/>
    <property type="match status" value="1"/>
</dbReference>
<keyword evidence="3 10" id="KW-0285">Flavoprotein</keyword>
<dbReference type="Proteomes" id="UP000181969">
    <property type="component" value="Unassembled WGS sequence"/>
</dbReference>
<feature type="chain" id="PRO_5039741906" description="FAD:protein FMN transferase" evidence="12">
    <location>
        <begin position="25"/>
        <end position="356"/>
    </location>
</feature>
<dbReference type="Gene3D" id="3.10.520.10">
    <property type="entry name" value="ApbE-like domains"/>
    <property type="match status" value="1"/>
</dbReference>
<dbReference type="Pfam" id="PF02424">
    <property type="entry name" value="ApbE"/>
    <property type="match status" value="1"/>
</dbReference>
<keyword evidence="12" id="KW-0472">Membrane</keyword>
<reference evidence="13 14" key="1">
    <citation type="submission" date="2016-10" db="EMBL/GenBank/DDBJ databases">
        <authorList>
            <person name="de Groot N.N."/>
        </authorList>
    </citation>
    <scope>NUCLEOTIDE SEQUENCE [LARGE SCALE GENOMIC DNA]</scope>
    <source>
        <strain evidence="13 14">M79</strain>
    </source>
</reference>
<evidence type="ECO:0000256" key="5">
    <source>
        <dbReference type="ARBA" id="ARBA00022723"/>
    </source>
</evidence>
<protein>
    <recommendedName>
        <fullName evidence="2 10">FAD:protein FMN transferase</fullName>
        <ecNumber evidence="1 10">2.7.1.180</ecNumber>
    </recommendedName>
    <alternativeName>
        <fullName evidence="8 10">Flavin transferase</fullName>
    </alternativeName>
</protein>
<evidence type="ECO:0000256" key="11">
    <source>
        <dbReference type="PIRSR" id="PIRSR006268-2"/>
    </source>
</evidence>
<dbReference type="RefSeq" id="WP_074751177.1">
    <property type="nucleotide sequence ID" value="NZ_CAXVJC010000005.1"/>
</dbReference>
<comment type="catalytic activity">
    <reaction evidence="9 10 12">
        <text>L-threonyl-[protein] + FAD = FMN-L-threonyl-[protein] + AMP + H(+)</text>
        <dbReference type="Rhea" id="RHEA:36847"/>
        <dbReference type="Rhea" id="RHEA-COMP:11060"/>
        <dbReference type="Rhea" id="RHEA-COMP:11061"/>
        <dbReference type="ChEBI" id="CHEBI:15378"/>
        <dbReference type="ChEBI" id="CHEBI:30013"/>
        <dbReference type="ChEBI" id="CHEBI:57692"/>
        <dbReference type="ChEBI" id="CHEBI:74257"/>
        <dbReference type="ChEBI" id="CHEBI:456215"/>
        <dbReference type="EC" id="2.7.1.180"/>
    </reaction>
</comment>
<dbReference type="GO" id="GO:0016740">
    <property type="term" value="F:transferase activity"/>
    <property type="evidence" value="ECO:0007669"/>
    <property type="project" value="UniProtKB-UniRule"/>
</dbReference>
<sequence>MKKLFIFFTAVVGIFLLTACSSNKETRDLLEQPIKKDATTMGTYIQVTVYDKGKEKAVEEALNIAEKYNDWVSVDQAKSVVDKINDNAGIKPVKVNSEIYQLIKLGYNYSAKNMGYDITIGPLSKLWNIGFPDARKPSQEEIDKVLPLINYQFIQFNEKNSTVYLSQKGARLDLGSIAKGYTAMKMVESLKNNGVTTGIVDLGSSSIYVIGHSPRQANDAWTIGIKDPNDPEKSQLGILKASDQHVNTSGIYERYLEVDGHRYSHILNPKTGFPFDNDIASITLLISGDDATNGDGLSTMIYAMGTKKGYEYVESLKNVQAVFVDKDNKVYITDGLKDKFDLTSENYKIGQIKDLK</sequence>
<evidence type="ECO:0000256" key="3">
    <source>
        <dbReference type="ARBA" id="ARBA00022630"/>
    </source>
</evidence>
<evidence type="ECO:0000256" key="7">
    <source>
        <dbReference type="ARBA" id="ARBA00022842"/>
    </source>
</evidence>
<evidence type="ECO:0000256" key="8">
    <source>
        <dbReference type="ARBA" id="ARBA00031306"/>
    </source>
</evidence>
<proteinExistence type="inferred from homology"/>
<keyword evidence="12" id="KW-1003">Cell membrane</keyword>
<keyword evidence="6 10" id="KW-0274">FAD</keyword>
<evidence type="ECO:0000256" key="1">
    <source>
        <dbReference type="ARBA" id="ARBA00011955"/>
    </source>
</evidence>
<name>A0A1I4H4V1_9LACT</name>
<evidence type="ECO:0000256" key="6">
    <source>
        <dbReference type="ARBA" id="ARBA00022827"/>
    </source>
</evidence>
<feature type="signal peptide" evidence="12">
    <location>
        <begin position="1"/>
        <end position="24"/>
    </location>
</feature>
<evidence type="ECO:0000256" key="2">
    <source>
        <dbReference type="ARBA" id="ARBA00016337"/>
    </source>
</evidence>
<keyword evidence="12" id="KW-0732">Signal</keyword>
<dbReference type="AlphaFoldDB" id="A0A1I4H4V1"/>
<keyword evidence="4 10" id="KW-0808">Transferase</keyword>
<keyword evidence="7 10" id="KW-0460">Magnesium</keyword>
<gene>
    <name evidence="13" type="ORF">SAMN05216438_1073</name>
</gene>
<evidence type="ECO:0000313" key="13">
    <source>
        <dbReference type="EMBL" id="SFL36790.1"/>
    </source>
</evidence>
<dbReference type="InterPro" id="IPR003374">
    <property type="entry name" value="ApbE-like_sf"/>
</dbReference>
<evidence type="ECO:0000256" key="4">
    <source>
        <dbReference type="ARBA" id="ARBA00022679"/>
    </source>
</evidence>
<comment type="function">
    <text evidence="12">Flavin transferase that catalyzes the transfer of the FMN moiety of FAD and its covalent binding to the hydroxyl group of a threonine residue in a target flavoprotein.</text>
</comment>
<dbReference type="GO" id="GO:0046872">
    <property type="term" value="F:metal ion binding"/>
    <property type="evidence" value="ECO:0007669"/>
    <property type="project" value="UniProtKB-UniRule"/>
</dbReference>
<evidence type="ECO:0000256" key="9">
    <source>
        <dbReference type="ARBA" id="ARBA00048540"/>
    </source>
</evidence>
<dbReference type="PANTHER" id="PTHR30040:SF2">
    <property type="entry name" value="FAD:PROTEIN FMN TRANSFERASE"/>
    <property type="match status" value="1"/>
</dbReference>
<dbReference type="GO" id="GO:0005886">
    <property type="term" value="C:plasma membrane"/>
    <property type="evidence" value="ECO:0007669"/>
    <property type="project" value="UniProtKB-SubCell"/>
</dbReference>
<evidence type="ECO:0000313" key="14">
    <source>
        <dbReference type="Proteomes" id="UP000181969"/>
    </source>
</evidence>
<feature type="binding site" evidence="11">
    <location>
        <position position="295"/>
    </location>
    <ligand>
        <name>Mg(2+)</name>
        <dbReference type="ChEBI" id="CHEBI:18420"/>
    </ligand>
</feature>
<keyword evidence="12" id="KW-0997">Cell inner membrane</keyword>
<dbReference type="SUPFAM" id="SSF143631">
    <property type="entry name" value="ApbE-like"/>
    <property type="match status" value="1"/>
</dbReference>
<dbReference type="PROSITE" id="PS51257">
    <property type="entry name" value="PROKAR_LIPOPROTEIN"/>
    <property type="match status" value="1"/>
</dbReference>